<dbReference type="Proteomes" id="UP001205603">
    <property type="component" value="Unassembled WGS sequence"/>
</dbReference>
<name>A0ABT1MKD5_9BACT</name>
<evidence type="ECO:0000313" key="1">
    <source>
        <dbReference type="EMBL" id="MCP9613080.1"/>
    </source>
</evidence>
<organism evidence="1 2">
    <name type="scientific">Coprobacter tertius</name>
    <dbReference type="NCBI Taxonomy" id="2944915"/>
    <lineage>
        <taxon>Bacteria</taxon>
        <taxon>Pseudomonadati</taxon>
        <taxon>Bacteroidota</taxon>
        <taxon>Bacteroidia</taxon>
        <taxon>Bacteroidales</taxon>
        <taxon>Barnesiellaceae</taxon>
        <taxon>Coprobacter</taxon>
    </lineage>
</organism>
<dbReference type="SUPFAM" id="SSF55961">
    <property type="entry name" value="Bet v1-like"/>
    <property type="match status" value="1"/>
</dbReference>
<dbReference type="Gene3D" id="3.30.530.20">
    <property type="match status" value="1"/>
</dbReference>
<dbReference type="EMBL" id="JANDHW010000021">
    <property type="protein sequence ID" value="MCP9613080.1"/>
    <property type="molecule type" value="Genomic_DNA"/>
</dbReference>
<protein>
    <submittedName>
        <fullName evidence="1">SRPBCC family protein</fullName>
    </submittedName>
</protein>
<gene>
    <name evidence="1" type="ORF">NMU02_13355</name>
</gene>
<dbReference type="RefSeq" id="WP_255028471.1">
    <property type="nucleotide sequence ID" value="NZ_JANDHW010000021.1"/>
</dbReference>
<evidence type="ECO:0000313" key="2">
    <source>
        <dbReference type="Proteomes" id="UP001205603"/>
    </source>
</evidence>
<proteinExistence type="predicted"/>
<sequence>MTQFESQVKTINSNIGKVYNTLSDLNNLEKVQDKLPADKISDFTFDTDSCSFSVNPIGNVTVKVIEREPEKTIKFTTEKSPIPLYFWIQLVPVTENECKLKLTVKAELNPFIKSMISKPLQQGLDKIAEVLANVVYE</sequence>
<reference evidence="1 2" key="1">
    <citation type="submission" date="2022-07" db="EMBL/GenBank/DDBJ databases">
        <title>Fecal culturing of patients with breast cancer.</title>
        <authorList>
            <person name="Teng N.M.Y."/>
            <person name="Kiu R."/>
            <person name="Evans R."/>
            <person name="Baker D.J."/>
            <person name="Zenner C."/>
            <person name="Robinson S.D."/>
            <person name="Hall L.J."/>
        </authorList>
    </citation>
    <scope>NUCLEOTIDE SEQUENCE [LARGE SCALE GENOMIC DNA]</scope>
    <source>
        <strain evidence="1 2">LH1063</strain>
    </source>
</reference>
<keyword evidence="2" id="KW-1185">Reference proteome</keyword>
<comment type="caution">
    <text evidence="1">The sequence shown here is derived from an EMBL/GenBank/DDBJ whole genome shotgun (WGS) entry which is preliminary data.</text>
</comment>
<accession>A0ABT1MKD5</accession>
<dbReference type="InterPro" id="IPR023393">
    <property type="entry name" value="START-like_dom_sf"/>
</dbReference>